<dbReference type="OrthoDB" id="1099791at2"/>
<organism evidence="1 2">
    <name type="scientific">Oharaeibacter diazotrophicus</name>
    <dbReference type="NCBI Taxonomy" id="1920512"/>
    <lineage>
        <taxon>Bacteria</taxon>
        <taxon>Pseudomonadati</taxon>
        <taxon>Pseudomonadota</taxon>
        <taxon>Alphaproteobacteria</taxon>
        <taxon>Hyphomicrobiales</taxon>
        <taxon>Pleomorphomonadaceae</taxon>
        <taxon>Oharaeibacter</taxon>
    </lineage>
</organism>
<dbReference type="Gene3D" id="1.10.3210.10">
    <property type="entry name" value="Hypothetical protein af1432"/>
    <property type="match status" value="1"/>
</dbReference>
<gene>
    <name evidence="1" type="ORF">EDD54_2218</name>
</gene>
<protein>
    <recommendedName>
        <fullName evidence="3">HD domain-containing protein</fullName>
    </recommendedName>
</protein>
<accession>A0A4R6RGV0</accession>
<dbReference type="RefSeq" id="WP_126541215.1">
    <property type="nucleotide sequence ID" value="NZ_BSPM01000004.1"/>
</dbReference>
<evidence type="ECO:0000313" key="2">
    <source>
        <dbReference type="Proteomes" id="UP000294547"/>
    </source>
</evidence>
<name>A0A4R6RGV0_9HYPH</name>
<reference evidence="1 2" key="1">
    <citation type="submission" date="2019-03" db="EMBL/GenBank/DDBJ databases">
        <title>Genomic Encyclopedia of Type Strains, Phase IV (KMG-IV): sequencing the most valuable type-strain genomes for metagenomic binning, comparative biology and taxonomic classification.</title>
        <authorList>
            <person name="Goeker M."/>
        </authorList>
    </citation>
    <scope>NUCLEOTIDE SEQUENCE [LARGE SCALE GENOMIC DNA]</scope>
    <source>
        <strain evidence="1 2">DSM 102969</strain>
    </source>
</reference>
<dbReference type="EMBL" id="SNXY01000007">
    <property type="protein sequence ID" value="TDP85365.1"/>
    <property type="molecule type" value="Genomic_DNA"/>
</dbReference>
<keyword evidence="2" id="KW-1185">Reference proteome</keyword>
<sequence length="219" mass="24011">MTWMQTGTGRAIDLIAPLVTDIDFAGDVAGPLARTARWAGQTPAGPISTAQHCAVGTQAILRDTGNRELAAAFLLHDAHEAFVTDITRPTAEGIAAIAYQLARDEAGDFAARAVERFTVRALHEIKARLDAAIYPAAGLPWPLPRVVAMAVKDWDDRLLQTERLLHMAPCGRPWGWDHAPPRAVELKPAWTRPWPWPEAADRWLALLHDLCPVTRRTAA</sequence>
<evidence type="ECO:0008006" key="3">
    <source>
        <dbReference type="Google" id="ProtNLM"/>
    </source>
</evidence>
<evidence type="ECO:0000313" key="1">
    <source>
        <dbReference type="EMBL" id="TDP85365.1"/>
    </source>
</evidence>
<dbReference type="AlphaFoldDB" id="A0A4R6RGV0"/>
<comment type="caution">
    <text evidence="1">The sequence shown here is derived from an EMBL/GenBank/DDBJ whole genome shotgun (WGS) entry which is preliminary data.</text>
</comment>
<proteinExistence type="predicted"/>
<dbReference type="Proteomes" id="UP000294547">
    <property type="component" value="Unassembled WGS sequence"/>
</dbReference>
<dbReference type="SUPFAM" id="SSF109604">
    <property type="entry name" value="HD-domain/PDEase-like"/>
    <property type="match status" value="1"/>
</dbReference>